<organism evidence="2 3">
    <name type="scientific">Datura stramonium</name>
    <name type="common">Jimsonweed</name>
    <name type="synonym">Common thornapple</name>
    <dbReference type="NCBI Taxonomy" id="4076"/>
    <lineage>
        <taxon>Eukaryota</taxon>
        <taxon>Viridiplantae</taxon>
        <taxon>Streptophyta</taxon>
        <taxon>Embryophyta</taxon>
        <taxon>Tracheophyta</taxon>
        <taxon>Spermatophyta</taxon>
        <taxon>Magnoliopsida</taxon>
        <taxon>eudicotyledons</taxon>
        <taxon>Gunneridae</taxon>
        <taxon>Pentapetalae</taxon>
        <taxon>asterids</taxon>
        <taxon>lamiids</taxon>
        <taxon>Solanales</taxon>
        <taxon>Solanaceae</taxon>
        <taxon>Solanoideae</taxon>
        <taxon>Datureae</taxon>
        <taxon>Datura</taxon>
    </lineage>
</organism>
<keyword evidence="3" id="KW-1185">Reference proteome</keyword>
<reference evidence="2 3" key="1">
    <citation type="journal article" date="2021" name="BMC Genomics">
        <title>Datura genome reveals duplications of psychoactive alkaloid biosynthetic genes and high mutation rate following tissue culture.</title>
        <authorList>
            <person name="Rajewski A."/>
            <person name="Carter-House D."/>
            <person name="Stajich J."/>
            <person name="Litt A."/>
        </authorList>
    </citation>
    <scope>NUCLEOTIDE SEQUENCE [LARGE SCALE GENOMIC DNA]</scope>
    <source>
        <strain evidence="2">AR-01</strain>
    </source>
</reference>
<feature type="non-terminal residue" evidence="2">
    <location>
        <position position="1"/>
    </location>
</feature>
<accession>A0ABS8WUB4</accession>
<feature type="compositionally biased region" description="Basic and acidic residues" evidence="1">
    <location>
        <begin position="109"/>
        <end position="121"/>
    </location>
</feature>
<evidence type="ECO:0000313" key="3">
    <source>
        <dbReference type="Proteomes" id="UP000823775"/>
    </source>
</evidence>
<proteinExistence type="predicted"/>
<comment type="caution">
    <text evidence="2">The sequence shown here is derived from an EMBL/GenBank/DDBJ whole genome shotgun (WGS) entry which is preliminary data.</text>
</comment>
<protein>
    <submittedName>
        <fullName evidence="2">Uncharacterized protein</fullName>
    </submittedName>
</protein>
<gene>
    <name evidence="2" type="ORF">HAX54_002445</name>
</gene>
<name>A0ABS8WUB4_DATST</name>
<evidence type="ECO:0000313" key="2">
    <source>
        <dbReference type="EMBL" id="MCE3215456.1"/>
    </source>
</evidence>
<dbReference type="EMBL" id="JACEIK010011091">
    <property type="protein sequence ID" value="MCE3215456.1"/>
    <property type="molecule type" value="Genomic_DNA"/>
</dbReference>
<dbReference type="Proteomes" id="UP000823775">
    <property type="component" value="Unassembled WGS sequence"/>
</dbReference>
<sequence length="152" mass="17078">DLSKIDSDDENLAKVGFTDALCPPPIGGNANFRVNGTMIHLLSMKGLFEGLAHEDLKAFEELYGVVIDKPDHVESDLEFKKEATRNEKPFYVEDSTGEVEALPTQKEMVSNDKDKVEDRPKAISPIRRLPPPFPQRLKKKEKMKSFASSSPY</sequence>
<evidence type="ECO:0000256" key="1">
    <source>
        <dbReference type="SAM" id="MobiDB-lite"/>
    </source>
</evidence>
<feature type="region of interest" description="Disordered" evidence="1">
    <location>
        <begin position="108"/>
        <end position="152"/>
    </location>
</feature>